<dbReference type="AlphaFoldDB" id="A0A6C0Y5D8"/>
<proteinExistence type="predicted"/>
<accession>A0A6C0Y5D8</accession>
<dbReference type="RefSeq" id="WP_127799283.1">
    <property type="nucleotide sequence ID" value="NZ_CP044018.1"/>
</dbReference>
<dbReference type="EMBL" id="CP048654">
    <property type="protein sequence ID" value="QOW42676.1"/>
    <property type="molecule type" value="Genomic_DNA"/>
</dbReference>
<name>A0A6C0Y5D8_9GAMM</name>
<gene>
    <name evidence="1" type="ORF">FSC09_14285</name>
    <name evidence="2" type="ORF">G0027_07295</name>
</gene>
<dbReference type="PROSITE" id="PS51257">
    <property type="entry name" value="PROKAR_LIPOPROTEIN"/>
    <property type="match status" value="1"/>
</dbReference>
<evidence type="ECO:0000313" key="1">
    <source>
        <dbReference type="EMBL" id="QIC71477.1"/>
    </source>
</evidence>
<dbReference type="Proteomes" id="UP000503440">
    <property type="component" value="Chromosome"/>
</dbReference>
<evidence type="ECO:0000313" key="2">
    <source>
        <dbReference type="EMBL" id="QOW42676.1"/>
    </source>
</evidence>
<reference evidence="2 4" key="2">
    <citation type="submission" date="2020-02" db="EMBL/GenBank/DDBJ databases">
        <title>Tigecycline-resistant Acinetobacter species from pigs and migratory birds.</title>
        <authorList>
            <person name="Chen C."/>
            <person name="Sun J."/>
            <person name="Liao X.-P."/>
            <person name="Liu Y.-H."/>
        </authorList>
    </citation>
    <scope>NUCLEOTIDE SEQUENCE [LARGE SCALE GENOMIC DNA]</scope>
    <source>
        <strain evidence="2 4">C15_T</strain>
    </source>
</reference>
<evidence type="ECO:0000313" key="3">
    <source>
        <dbReference type="Proteomes" id="UP000503440"/>
    </source>
</evidence>
<dbReference type="Proteomes" id="UP000593812">
    <property type="component" value="Chromosome"/>
</dbReference>
<dbReference type="EMBL" id="CP044455">
    <property type="protein sequence ID" value="QIC71477.1"/>
    <property type="molecule type" value="Genomic_DNA"/>
</dbReference>
<evidence type="ECO:0000313" key="4">
    <source>
        <dbReference type="Proteomes" id="UP000593812"/>
    </source>
</evidence>
<organism evidence="1 3">
    <name type="scientific">Acinetobacter indicus</name>
    <dbReference type="NCBI Taxonomy" id="756892"/>
    <lineage>
        <taxon>Bacteria</taxon>
        <taxon>Pseudomonadati</taxon>
        <taxon>Pseudomonadota</taxon>
        <taxon>Gammaproteobacteria</taxon>
        <taxon>Moraxellales</taxon>
        <taxon>Moraxellaceae</taxon>
        <taxon>Acinetobacter</taxon>
    </lineage>
</organism>
<sequence length="201" mass="22019">MYIKPWIALGGLAAVLGLGGCQTLSNTTEKVSDQVTGLFSAKDKAPKIDKDGVVDISKKTLEQLEKFTASMPTQQWVYIENEQLGRYQLKNKAQDGVILTLALQCKISSQRPTFSLSNAEGKTLLKAYDPNAGQIQFLLDNQNYGNPFNVHTDEPLKRFQAAIAQAKVIKIFNASRLYTFQNGNADLLSKPVSCQESGASS</sequence>
<reference evidence="1 3" key="1">
    <citation type="submission" date="2019-09" db="EMBL/GenBank/DDBJ databases">
        <title>Non-baumannii Acinetobacter spp. carrying blaNDM-1 isolated in China.</title>
        <authorList>
            <person name="Cui C."/>
            <person name="Chen C."/>
            <person name="Sun J."/>
            <person name="Liu Y."/>
        </authorList>
    </citation>
    <scope>NUCLEOTIDE SEQUENCE [LARGE SCALE GENOMIC DNA]</scope>
    <source>
        <strain evidence="1 3">B18</strain>
    </source>
</reference>
<protein>
    <submittedName>
        <fullName evidence="1">Uncharacterized protein</fullName>
    </submittedName>
</protein>